<evidence type="ECO:0000256" key="2">
    <source>
        <dbReference type="ARBA" id="ARBA00005679"/>
    </source>
</evidence>
<evidence type="ECO:0000313" key="6">
    <source>
        <dbReference type="EMBL" id="CAH1390061.1"/>
    </source>
</evidence>
<comment type="similarity">
    <text evidence="2">Belongs to the GILT family.</text>
</comment>
<evidence type="ECO:0000313" key="7">
    <source>
        <dbReference type="Proteomes" id="UP001152798"/>
    </source>
</evidence>
<dbReference type="EMBL" id="OV725077">
    <property type="protein sequence ID" value="CAH1390061.1"/>
    <property type="molecule type" value="Genomic_DNA"/>
</dbReference>
<evidence type="ECO:0000256" key="4">
    <source>
        <dbReference type="ARBA" id="ARBA00022729"/>
    </source>
</evidence>
<organism evidence="6 7">
    <name type="scientific">Nezara viridula</name>
    <name type="common">Southern green stink bug</name>
    <name type="synonym">Cimex viridulus</name>
    <dbReference type="NCBI Taxonomy" id="85310"/>
    <lineage>
        <taxon>Eukaryota</taxon>
        <taxon>Metazoa</taxon>
        <taxon>Ecdysozoa</taxon>
        <taxon>Arthropoda</taxon>
        <taxon>Hexapoda</taxon>
        <taxon>Insecta</taxon>
        <taxon>Pterygota</taxon>
        <taxon>Neoptera</taxon>
        <taxon>Paraneoptera</taxon>
        <taxon>Hemiptera</taxon>
        <taxon>Heteroptera</taxon>
        <taxon>Panheteroptera</taxon>
        <taxon>Pentatomomorpha</taxon>
        <taxon>Pentatomoidea</taxon>
        <taxon>Pentatomidae</taxon>
        <taxon>Pentatominae</taxon>
        <taxon>Nezara</taxon>
    </lineage>
</organism>
<comment type="subcellular location">
    <subcellularLocation>
        <location evidence="1">Secreted</location>
    </subcellularLocation>
</comment>
<proteinExistence type="inferred from homology"/>
<name>A0A9P0H0A7_NEZVI</name>
<gene>
    <name evidence="6" type="ORF">NEZAVI_LOCUS1322</name>
</gene>
<sequence length="281" mass="32410">MSMETFKKKIIKISNPIDMTSLEIYFTLIRYLQVDGVIIPTTKCICAYIYKVTCMEHSNQKSQTMAILILLVTIVSCVLARPSSKNVEPVEITVYYETLCPKCENFFPKQLLPLYTDTDYDFASLISKIELVPYGQVAPLNMSKWLDIWCQHGRSECDGNKLHACAIKYIPDTLTTLNYISCLANETLSKHFEMLEHKYPIDKCQNELPAGIYQKIINCYKSDEGWELFDDNAEKTHQFEKRFFPYVTFNGKRDDDVAKDAVENLKKTFIKVTGIDKDSSF</sequence>
<keyword evidence="7" id="KW-1185">Reference proteome</keyword>
<dbReference type="PANTHER" id="PTHR13234:SF8">
    <property type="entry name" value="GAMMA-INTERFERON-INDUCIBLE LYSOSOMAL THIOL REDUCTASE"/>
    <property type="match status" value="1"/>
</dbReference>
<keyword evidence="4" id="KW-0732">Signal</keyword>
<evidence type="ECO:0000256" key="5">
    <source>
        <dbReference type="ARBA" id="ARBA00023180"/>
    </source>
</evidence>
<protein>
    <submittedName>
        <fullName evidence="6">Uncharacterized protein</fullName>
    </submittedName>
</protein>
<evidence type="ECO:0000256" key="1">
    <source>
        <dbReference type="ARBA" id="ARBA00004613"/>
    </source>
</evidence>
<keyword evidence="3" id="KW-0964">Secreted</keyword>
<dbReference type="PANTHER" id="PTHR13234">
    <property type="entry name" value="GAMMA-INTERFERON INDUCIBLE LYSOSOMAL THIOL REDUCTASE GILT"/>
    <property type="match status" value="1"/>
</dbReference>
<evidence type="ECO:0000256" key="3">
    <source>
        <dbReference type="ARBA" id="ARBA00022525"/>
    </source>
</evidence>
<dbReference type="AlphaFoldDB" id="A0A9P0H0A7"/>
<accession>A0A9P0H0A7</accession>
<keyword evidence="5" id="KW-0325">Glycoprotein</keyword>
<dbReference type="Pfam" id="PF03227">
    <property type="entry name" value="GILT"/>
    <property type="match status" value="1"/>
</dbReference>
<dbReference type="OrthoDB" id="958254at2759"/>
<dbReference type="InterPro" id="IPR004911">
    <property type="entry name" value="Interferon-induced_GILT"/>
</dbReference>
<dbReference type="GO" id="GO:0005576">
    <property type="term" value="C:extracellular region"/>
    <property type="evidence" value="ECO:0007669"/>
    <property type="project" value="UniProtKB-SubCell"/>
</dbReference>
<dbReference type="GO" id="GO:0016671">
    <property type="term" value="F:oxidoreductase activity, acting on a sulfur group of donors, disulfide as acceptor"/>
    <property type="evidence" value="ECO:0007669"/>
    <property type="project" value="InterPro"/>
</dbReference>
<dbReference type="Proteomes" id="UP001152798">
    <property type="component" value="Chromosome 1"/>
</dbReference>
<reference evidence="6" key="1">
    <citation type="submission" date="2022-01" db="EMBL/GenBank/DDBJ databases">
        <authorList>
            <person name="King R."/>
        </authorList>
    </citation>
    <scope>NUCLEOTIDE SEQUENCE</scope>
</reference>